<proteinExistence type="predicted"/>
<protein>
    <submittedName>
        <fullName evidence="1">Uncharacterized protein</fullName>
    </submittedName>
</protein>
<sequence length="127" mass="14390">MSGHDGKKTVQHTGLNGREVEGERRLCRLILLEKVQHMIESLCDLPSEALNGPKVCRNANALFANATLRFGSTEPRSQNEGCSKMVTTPPFRDEARWITFEVKLVKVARRDDPIDENVQFLTRQLRA</sequence>
<keyword evidence="2" id="KW-1185">Reference proteome</keyword>
<comment type="caution">
    <text evidence="1">The sequence shown here is derived from an EMBL/GenBank/DDBJ whole genome shotgun (WGS) entry which is preliminary data.</text>
</comment>
<dbReference type="AlphaFoldDB" id="A0A3S5ABF9"/>
<dbReference type="Proteomes" id="UP000784294">
    <property type="component" value="Unassembled WGS sequence"/>
</dbReference>
<gene>
    <name evidence="1" type="ORF">PXEA_LOCUS5392</name>
</gene>
<accession>A0A3S5ABF9</accession>
<reference evidence="1" key="1">
    <citation type="submission" date="2018-11" db="EMBL/GenBank/DDBJ databases">
        <authorList>
            <consortium name="Pathogen Informatics"/>
        </authorList>
    </citation>
    <scope>NUCLEOTIDE SEQUENCE</scope>
</reference>
<name>A0A3S5ABF9_9PLAT</name>
<evidence type="ECO:0000313" key="2">
    <source>
        <dbReference type="Proteomes" id="UP000784294"/>
    </source>
</evidence>
<organism evidence="1 2">
    <name type="scientific">Protopolystoma xenopodis</name>
    <dbReference type="NCBI Taxonomy" id="117903"/>
    <lineage>
        <taxon>Eukaryota</taxon>
        <taxon>Metazoa</taxon>
        <taxon>Spiralia</taxon>
        <taxon>Lophotrochozoa</taxon>
        <taxon>Platyhelminthes</taxon>
        <taxon>Monogenea</taxon>
        <taxon>Polyopisthocotylea</taxon>
        <taxon>Polystomatidea</taxon>
        <taxon>Polystomatidae</taxon>
        <taxon>Protopolystoma</taxon>
    </lineage>
</organism>
<evidence type="ECO:0000313" key="1">
    <source>
        <dbReference type="EMBL" id="VEL11952.1"/>
    </source>
</evidence>
<dbReference type="EMBL" id="CAAALY010013344">
    <property type="protein sequence ID" value="VEL11952.1"/>
    <property type="molecule type" value="Genomic_DNA"/>
</dbReference>